<feature type="domain" description="Histidine kinase" evidence="9">
    <location>
        <begin position="454"/>
        <end position="673"/>
    </location>
</feature>
<dbReference type="PROSITE" id="PS50109">
    <property type="entry name" value="HIS_KIN"/>
    <property type="match status" value="1"/>
</dbReference>
<keyword evidence="4" id="KW-0597">Phosphoprotein</keyword>
<evidence type="ECO:0000256" key="8">
    <source>
        <dbReference type="SAM" id="Phobius"/>
    </source>
</evidence>
<dbReference type="EC" id="2.7.13.3" evidence="3"/>
<comment type="subcellular location">
    <subcellularLocation>
        <location evidence="2">Cell membrane</location>
    </subcellularLocation>
</comment>
<feature type="transmembrane region" description="Helical" evidence="8">
    <location>
        <begin position="224"/>
        <end position="243"/>
    </location>
</feature>
<keyword evidence="8" id="KW-0472">Membrane</keyword>
<keyword evidence="13" id="KW-1185">Reference proteome</keyword>
<feature type="transmembrane region" description="Helical" evidence="8">
    <location>
        <begin position="7"/>
        <end position="25"/>
    </location>
</feature>
<dbReference type="InterPro" id="IPR000014">
    <property type="entry name" value="PAS"/>
</dbReference>
<feature type="transmembrane region" description="Helical" evidence="8">
    <location>
        <begin position="263"/>
        <end position="284"/>
    </location>
</feature>
<dbReference type="Pfam" id="PF02518">
    <property type="entry name" value="HATPase_c"/>
    <property type="match status" value="1"/>
</dbReference>
<dbReference type="Gene3D" id="1.10.287.130">
    <property type="match status" value="1"/>
</dbReference>
<dbReference type="SUPFAM" id="SSF55874">
    <property type="entry name" value="ATPase domain of HSP90 chaperone/DNA topoisomerase II/histidine kinase"/>
    <property type="match status" value="1"/>
</dbReference>
<comment type="caution">
    <text evidence="12">The sequence shown here is derived from an EMBL/GenBank/DDBJ whole genome shotgun (WGS) entry which is preliminary data.</text>
</comment>
<dbReference type="PROSITE" id="PS50113">
    <property type="entry name" value="PAC"/>
    <property type="match status" value="1"/>
</dbReference>
<dbReference type="SMART" id="SM00388">
    <property type="entry name" value="HisKA"/>
    <property type="match status" value="1"/>
</dbReference>
<dbReference type="PROSITE" id="PS50112">
    <property type="entry name" value="PAS"/>
    <property type="match status" value="1"/>
</dbReference>
<dbReference type="PRINTS" id="PR00344">
    <property type="entry name" value="BCTRLSENSOR"/>
</dbReference>
<sequence>MTARPRLAFALLVLCTVVISVYLVHVQPTPLLVTEAFPVGLLAGAWLFVPRWARGYFFVGTVAVTTAQYLVHDRPFVVALGWALAAAVGSAYVAHGVGQGARRRAVLLTEDDLRRFVSHSFVGAALAAGMTGVVAVLTDHVQWWIAVGGVGLAHFATYMVLLPHFMGRPRFPGVAPLTERVIQWWCTVTFTVFAFLPLDLGPGILFCVIPFLGWSALRAPMRETLVQLLVVATIAHTMTVRGLGPFAVDASMSLARAELTTMALALFVAACALTTIPFSLAVGVQRRQSWLARQEQARVRQLVSSAAVAIIGTDARGHIDLFNPGAEELFGYSAAELHGRSPSQLISVAEIVRLADMLGTRAAFAAVAHELATGHAESVDVEFLHKDGSPLTLQFSITAIRRADGKLVGYVSTAEDVTDRVKRELALEEALAAERVAVENLKEIDHVKDALVSGVSHELRTPITAILGYLEVLEEGGFGPLESDQLRALARVRGNSRRLLALIDDLLVLSQIQGDALAVDAGRLDLRDVVGDALARVTPPLADSGLEVRTALPEQPVRIIGDADRLTRVVLNLLDNAVKFTDVPGRITVDLVVDDRDAVLTVADTGIGIPPEEVGGLFERFFRANAARERATQGSGLGLSIASAVVHSHGGSIGVDSTVDAGTTFEIRLPLESSLAVVEQAGVPLVELAAPQEAPRPTG</sequence>
<dbReference type="InterPro" id="IPR003594">
    <property type="entry name" value="HATPase_dom"/>
</dbReference>
<dbReference type="SMART" id="SM00091">
    <property type="entry name" value="PAS"/>
    <property type="match status" value="1"/>
</dbReference>
<keyword evidence="8" id="KW-1133">Transmembrane helix</keyword>
<protein>
    <recommendedName>
        <fullName evidence="3">histidine kinase</fullName>
        <ecNumber evidence="3">2.7.13.3</ecNumber>
    </recommendedName>
</protein>
<dbReference type="CDD" id="cd00130">
    <property type="entry name" value="PAS"/>
    <property type="match status" value="1"/>
</dbReference>
<feature type="transmembrane region" description="Helical" evidence="8">
    <location>
        <begin position="77"/>
        <end position="95"/>
    </location>
</feature>
<dbReference type="InterPro" id="IPR036890">
    <property type="entry name" value="HATPase_C_sf"/>
</dbReference>
<evidence type="ECO:0000313" key="13">
    <source>
        <dbReference type="Proteomes" id="UP000756387"/>
    </source>
</evidence>
<dbReference type="InterPro" id="IPR004358">
    <property type="entry name" value="Sig_transdc_His_kin-like_C"/>
</dbReference>
<dbReference type="SMART" id="SM00387">
    <property type="entry name" value="HATPase_c"/>
    <property type="match status" value="1"/>
</dbReference>
<proteinExistence type="predicted"/>
<dbReference type="EMBL" id="JADCSA010000003">
    <property type="protein sequence ID" value="MBE7323731.1"/>
    <property type="molecule type" value="Genomic_DNA"/>
</dbReference>
<evidence type="ECO:0000256" key="4">
    <source>
        <dbReference type="ARBA" id="ARBA00022553"/>
    </source>
</evidence>
<gene>
    <name evidence="12" type="ORF">IEQ44_03585</name>
</gene>
<feature type="transmembrane region" description="Helical" evidence="8">
    <location>
        <begin position="200"/>
        <end position="217"/>
    </location>
</feature>
<dbReference type="CDD" id="cd00075">
    <property type="entry name" value="HATPase"/>
    <property type="match status" value="1"/>
</dbReference>
<feature type="domain" description="PAS" evidence="10">
    <location>
        <begin position="295"/>
        <end position="341"/>
    </location>
</feature>
<evidence type="ECO:0000256" key="1">
    <source>
        <dbReference type="ARBA" id="ARBA00000085"/>
    </source>
</evidence>
<organism evidence="12 13">
    <name type="scientific">Nocardioides malaquae</name>
    <dbReference type="NCBI Taxonomy" id="2773426"/>
    <lineage>
        <taxon>Bacteria</taxon>
        <taxon>Bacillati</taxon>
        <taxon>Actinomycetota</taxon>
        <taxon>Actinomycetes</taxon>
        <taxon>Propionibacteriales</taxon>
        <taxon>Nocardioidaceae</taxon>
        <taxon>Nocardioides</taxon>
    </lineage>
</organism>
<reference evidence="12 13" key="1">
    <citation type="submission" date="2020-10" db="EMBL/GenBank/DDBJ databases">
        <title>Nocardioides sp. isolated from sludge.</title>
        <authorList>
            <person name="Zhang X."/>
        </authorList>
    </citation>
    <scope>NUCLEOTIDE SEQUENCE [LARGE SCALE GENOMIC DNA]</scope>
    <source>
        <strain evidence="12 13">Y6</strain>
    </source>
</reference>
<feature type="transmembrane region" description="Helical" evidence="8">
    <location>
        <begin position="143"/>
        <end position="165"/>
    </location>
</feature>
<dbReference type="PANTHER" id="PTHR43047">
    <property type="entry name" value="TWO-COMPONENT HISTIDINE PROTEIN KINASE"/>
    <property type="match status" value="1"/>
</dbReference>
<dbReference type="InterPro" id="IPR003661">
    <property type="entry name" value="HisK_dim/P_dom"/>
</dbReference>
<keyword evidence="8" id="KW-0812">Transmembrane</keyword>
<dbReference type="Gene3D" id="3.30.450.20">
    <property type="entry name" value="PAS domain"/>
    <property type="match status" value="1"/>
</dbReference>
<evidence type="ECO:0000259" key="9">
    <source>
        <dbReference type="PROSITE" id="PS50109"/>
    </source>
</evidence>
<dbReference type="RefSeq" id="WP_193637076.1">
    <property type="nucleotide sequence ID" value="NZ_JADCSA010000003.1"/>
</dbReference>
<dbReference type="SMART" id="SM00086">
    <property type="entry name" value="PAC"/>
    <property type="match status" value="1"/>
</dbReference>
<dbReference type="NCBIfam" id="TIGR00229">
    <property type="entry name" value="sensory_box"/>
    <property type="match status" value="1"/>
</dbReference>
<feature type="transmembrane region" description="Helical" evidence="8">
    <location>
        <begin position="31"/>
        <end position="48"/>
    </location>
</feature>
<dbReference type="CDD" id="cd00082">
    <property type="entry name" value="HisKA"/>
    <property type="match status" value="1"/>
</dbReference>
<dbReference type="SUPFAM" id="SSF55785">
    <property type="entry name" value="PYP-like sensor domain (PAS domain)"/>
    <property type="match status" value="1"/>
</dbReference>
<accession>A0ABR9RQ88</accession>
<dbReference type="InterPro" id="IPR001610">
    <property type="entry name" value="PAC"/>
</dbReference>
<keyword evidence="5" id="KW-0808">Transferase</keyword>
<dbReference type="InterPro" id="IPR035965">
    <property type="entry name" value="PAS-like_dom_sf"/>
</dbReference>
<evidence type="ECO:0000259" key="10">
    <source>
        <dbReference type="PROSITE" id="PS50112"/>
    </source>
</evidence>
<dbReference type="InterPro" id="IPR000700">
    <property type="entry name" value="PAS-assoc_C"/>
</dbReference>
<evidence type="ECO:0000256" key="3">
    <source>
        <dbReference type="ARBA" id="ARBA00012438"/>
    </source>
</evidence>
<evidence type="ECO:0000256" key="2">
    <source>
        <dbReference type="ARBA" id="ARBA00004236"/>
    </source>
</evidence>
<evidence type="ECO:0000259" key="11">
    <source>
        <dbReference type="PROSITE" id="PS50113"/>
    </source>
</evidence>
<dbReference type="Proteomes" id="UP000756387">
    <property type="component" value="Unassembled WGS sequence"/>
</dbReference>
<dbReference type="InterPro" id="IPR036097">
    <property type="entry name" value="HisK_dim/P_sf"/>
</dbReference>
<evidence type="ECO:0000256" key="5">
    <source>
        <dbReference type="ARBA" id="ARBA00022679"/>
    </source>
</evidence>
<keyword evidence="7" id="KW-0902">Two-component regulatory system</keyword>
<evidence type="ECO:0000256" key="7">
    <source>
        <dbReference type="ARBA" id="ARBA00023012"/>
    </source>
</evidence>
<dbReference type="SUPFAM" id="SSF47384">
    <property type="entry name" value="Homodimeric domain of signal transducing histidine kinase"/>
    <property type="match status" value="1"/>
</dbReference>
<dbReference type="Pfam" id="PF00512">
    <property type="entry name" value="HisKA"/>
    <property type="match status" value="1"/>
</dbReference>
<dbReference type="Gene3D" id="3.30.565.10">
    <property type="entry name" value="Histidine kinase-like ATPase, C-terminal domain"/>
    <property type="match status" value="1"/>
</dbReference>
<feature type="domain" description="PAC" evidence="11">
    <location>
        <begin position="377"/>
        <end position="429"/>
    </location>
</feature>
<dbReference type="PANTHER" id="PTHR43047:SF72">
    <property type="entry name" value="OSMOSENSING HISTIDINE PROTEIN KINASE SLN1"/>
    <property type="match status" value="1"/>
</dbReference>
<feature type="transmembrane region" description="Helical" evidence="8">
    <location>
        <begin position="55"/>
        <end position="71"/>
    </location>
</feature>
<name>A0ABR9RQ88_9ACTN</name>
<evidence type="ECO:0000313" key="12">
    <source>
        <dbReference type="EMBL" id="MBE7323731.1"/>
    </source>
</evidence>
<dbReference type="Pfam" id="PF13426">
    <property type="entry name" value="PAS_9"/>
    <property type="match status" value="1"/>
</dbReference>
<dbReference type="InterPro" id="IPR005467">
    <property type="entry name" value="His_kinase_dom"/>
</dbReference>
<comment type="catalytic activity">
    <reaction evidence="1">
        <text>ATP + protein L-histidine = ADP + protein N-phospho-L-histidine.</text>
        <dbReference type="EC" id="2.7.13.3"/>
    </reaction>
</comment>
<evidence type="ECO:0000256" key="6">
    <source>
        <dbReference type="ARBA" id="ARBA00022777"/>
    </source>
</evidence>
<feature type="transmembrane region" description="Helical" evidence="8">
    <location>
        <begin position="116"/>
        <end position="137"/>
    </location>
</feature>
<keyword evidence="6" id="KW-0418">Kinase</keyword>